<evidence type="ECO:0000313" key="2">
    <source>
        <dbReference type="Proteomes" id="UP000030655"/>
    </source>
</evidence>
<organism evidence="1 2">
    <name type="scientific">Anncaliia algerae PRA339</name>
    <dbReference type="NCBI Taxonomy" id="1288291"/>
    <lineage>
        <taxon>Eukaryota</taxon>
        <taxon>Fungi</taxon>
        <taxon>Fungi incertae sedis</taxon>
        <taxon>Microsporidia</taxon>
        <taxon>Tubulinosematoidea</taxon>
        <taxon>Tubulinosematidae</taxon>
        <taxon>Anncaliia</taxon>
    </lineage>
</organism>
<dbReference type="OrthoDB" id="10304734at2759"/>
<sequence>MILSGVSFKIIKIFEIYNFALSTNAFYNDKFDTFDKCKSMLNIDTIENIIKFVTYKDIAELATSEFTESFCNADFYYLINQIIYQASNRNLLDIIMNFPHRNIRK</sequence>
<name>A0A059EZ65_9MICR</name>
<reference evidence="2" key="1">
    <citation type="submission" date="2013-02" db="EMBL/GenBank/DDBJ databases">
        <authorList>
            <consortium name="The Broad Institute Genome Sequencing Platform"/>
            <person name="Cuomo C."/>
            <person name="Becnel J."/>
            <person name="Sanscrainte N."/>
            <person name="Walker B."/>
            <person name="Young S.K."/>
            <person name="Zeng Q."/>
            <person name="Gargeya S."/>
            <person name="Fitzgerald M."/>
            <person name="Haas B."/>
            <person name="Abouelleil A."/>
            <person name="Alvarado L."/>
            <person name="Arachchi H.M."/>
            <person name="Berlin A.M."/>
            <person name="Chapman S.B."/>
            <person name="Dewar J."/>
            <person name="Goldberg J."/>
            <person name="Griggs A."/>
            <person name="Gujja S."/>
            <person name="Hansen M."/>
            <person name="Howarth C."/>
            <person name="Imamovic A."/>
            <person name="Larimer J."/>
            <person name="McCowan C."/>
            <person name="Murphy C."/>
            <person name="Neiman D."/>
            <person name="Pearson M."/>
            <person name="Priest M."/>
            <person name="Roberts A."/>
            <person name="Saif S."/>
            <person name="Shea T."/>
            <person name="Sisk P."/>
            <person name="Sykes S."/>
            <person name="Wortman J."/>
            <person name="Nusbaum C."/>
            <person name="Birren B."/>
        </authorList>
    </citation>
    <scope>NUCLEOTIDE SEQUENCE [LARGE SCALE GENOMIC DNA]</scope>
    <source>
        <strain evidence="2">PRA339</strain>
    </source>
</reference>
<dbReference type="VEuPathDB" id="MicrosporidiaDB:H312_02390"/>
<reference evidence="1 2" key="2">
    <citation type="submission" date="2014-03" db="EMBL/GenBank/DDBJ databases">
        <title>The Genome Sequence of Anncaliia algerae insect isolate PRA339.</title>
        <authorList>
            <consortium name="The Broad Institute Genome Sequencing Platform"/>
            <consortium name="The Broad Institute Genome Sequencing Center for Infectious Disease"/>
            <person name="Cuomo C."/>
            <person name="Becnel J."/>
            <person name="Sanscrainte N."/>
            <person name="Walker B."/>
            <person name="Young S.K."/>
            <person name="Zeng Q."/>
            <person name="Gargeya S."/>
            <person name="Fitzgerald M."/>
            <person name="Haas B."/>
            <person name="Abouelleil A."/>
            <person name="Alvarado L."/>
            <person name="Arachchi H.M."/>
            <person name="Berlin A.M."/>
            <person name="Chapman S.B."/>
            <person name="Dewar J."/>
            <person name="Goldberg J."/>
            <person name="Griggs A."/>
            <person name="Gujja S."/>
            <person name="Hansen M."/>
            <person name="Howarth C."/>
            <person name="Imamovic A."/>
            <person name="Larimer J."/>
            <person name="McCowan C."/>
            <person name="Murphy C."/>
            <person name="Neiman D."/>
            <person name="Pearson M."/>
            <person name="Priest M."/>
            <person name="Roberts A."/>
            <person name="Saif S."/>
            <person name="Shea T."/>
            <person name="Sisk P."/>
            <person name="Sykes S."/>
            <person name="Wortman J."/>
            <person name="Nusbaum C."/>
            <person name="Birren B."/>
        </authorList>
    </citation>
    <scope>NUCLEOTIDE SEQUENCE [LARGE SCALE GENOMIC DNA]</scope>
    <source>
        <strain evidence="1 2">PRA339</strain>
    </source>
</reference>
<dbReference type="HOGENOM" id="CLU_153321_0_0_1"/>
<protein>
    <submittedName>
        <fullName evidence="1">Uncharacterized protein</fullName>
    </submittedName>
</protein>
<keyword evidence="2" id="KW-1185">Reference proteome</keyword>
<gene>
    <name evidence="1" type="ORF">H312_02390</name>
</gene>
<proteinExistence type="predicted"/>
<dbReference type="EMBL" id="KK365195">
    <property type="protein sequence ID" value="KCZ80210.1"/>
    <property type="molecule type" value="Genomic_DNA"/>
</dbReference>
<accession>A0A059EZ65</accession>
<evidence type="ECO:0000313" key="1">
    <source>
        <dbReference type="EMBL" id="KCZ80210.1"/>
    </source>
</evidence>
<dbReference type="AlphaFoldDB" id="A0A059EZ65"/>
<dbReference type="Proteomes" id="UP000030655">
    <property type="component" value="Unassembled WGS sequence"/>
</dbReference>